<dbReference type="CDD" id="cd00090">
    <property type="entry name" value="HTH_ARSR"/>
    <property type="match status" value="1"/>
</dbReference>
<keyword evidence="2" id="KW-0238">DNA-binding</keyword>
<evidence type="ECO:0000313" key="5">
    <source>
        <dbReference type="EMBL" id="MCS1397867.1"/>
    </source>
</evidence>
<gene>
    <name evidence="5" type="ORF">NXZ79_17810</name>
</gene>
<dbReference type="InterPro" id="IPR036388">
    <property type="entry name" value="WH-like_DNA-bd_sf"/>
</dbReference>
<dbReference type="Gene3D" id="1.10.10.10">
    <property type="entry name" value="Winged helix-like DNA-binding domain superfamily/Winged helix DNA-binding domain"/>
    <property type="match status" value="1"/>
</dbReference>
<dbReference type="PANTHER" id="PTHR33204:SF29">
    <property type="entry name" value="TRANSCRIPTIONAL REGULATOR"/>
    <property type="match status" value="1"/>
</dbReference>
<dbReference type="EMBL" id="JANTOO010000018">
    <property type="protein sequence ID" value="MCS1397867.1"/>
    <property type="molecule type" value="Genomic_DNA"/>
</dbReference>
<organism evidence="5 6">
    <name type="scientific">Lysinibacillus pinottii</name>
    <dbReference type="NCBI Taxonomy" id="2973932"/>
    <lineage>
        <taxon>Bacteria</taxon>
        <taxon>Bacillati</taxon>
        <taxon>Bacillota</taxon>
        <taxon>Bacilli</taxon>
        <taxon>Bacillales</taxon>
        <taxon>Bacillaceae</taxon>
        <taxon>Lysinibacillus</taxon>
    </lineage>
</organism>
<dbReference type="PROSITE" id="PS51118">
    <property type="entry name" value="HTH_HXLR"/>
    <property type="match status" value="1"/>
</dbReference>
<name>A0ABT2DSN4_9BACI</name>
<reference evidence="5 6" key="1">
    <citation type="submission" date="2022-08" db="EMBL/GenBank/DDBJ databases">
        <title>Lysinibacillus sequencing.</title>
        <authorList>
            <person name="Dunlap C."/>
        </authorList>
    </citation>
    <scope>NUCLEOTIDE SEQUENCE [LARGE SCALE GENOMIC DNA]</scope>
    <source>
        <strain evidence="5 6">PB211</strain>
    </source>
</reference>
<proteinExistence type="predicted"/>
<dbReference type="InterPro" id="IPR002577">
    <property type="entry name" value="HTH_HxlR"/>
</dbReference>
<dbReference type="PANTHER" id="PTHR33204">
    <property type="entry name" value="TRANSCRIPTIONAL REGULATOR, MARR FAMILY"/>
    <property type="match status" value="1"/>
</dbReference>
<sequence>MDKKKYLNEFDATMQIIQGKWKIMILYELYENPLKRFGELQRYIEDISHKTLSRQLRELEMDGLIVKNVYPEVPPRVEYSITKKGLSLIPLLDMICEWGITHVKKEHLERVLCGLEEN</sequence>
<dbReference type="RefSeq" id="WP_012295675.1">
    <property type="nucleotide sequence ID" value="NZ_JANTOO010000018.1"/>
</dbReference>
<keyword evidence="1" id="KW-0805">Transcription regulation</keyword>
<evidence type="ECO:0000256" key="2">
    <source>
        <dbReference type="ARBA" id="ARBA00023125"/>
    </source>
</evidence>
<dbReference type="SUPFAM" id="SSF46785">
    <property type="entry name" value="Winged helix' DNA-binding domain"/>
    <property type="match status" value="1"/>
</dbReference>
<keyword evidence="6" id="KW-1185">Reference proteome</keyword>
<accession>A0ABT2DSN4</accession>
<evidence type="ECO:0000256" key="1">
    <source>
        <dbReference type="ARBA" id="ARBA00023015"/>
    </source>
</evidence>
<feature type="domain" description="HTH hxlR-type" evidence="4">
    <location>
        <begin position="8"/>
        <end position="107"/>
    </location>
</feature>
<evidence type="ECO:0000313" key="6">
    <source>
        <dbReference type="Proteomes" id="UP001525021"/>
    </source>
</evidence>
<evidence type="ECO:0000256" key="3">
    <source>
        <dbReference type="ARBA" id="ARBA00023163"/>
    </source>
</evidence>
<comment type="caution">
    <text evidence="5">The sequence shown here is derived from an EMBL/GenBank/DDBJ whole genome shotgun (WGS) entry which is preliminary data.</text>
</comment>
<dbReference type="InterPro" id="IPR011991">
    <property type="entry name" value="ArsR-like_HTH"/>
</dbReference>
<evidence type="ECO:0000259" key="4">
    <source>
        <dbReference type="PROSITE" id="PS51118"/>
    </source>
</evidence>
<dbReference type="Pfam" id="PF01638">
    <property type="entry name" value="HxlR"/>
    <property type="match status" value="1"/>
</dbReference>
<dbReference type="Proteomes" id="UP001525021">
    <property type="component" value="Unassembled WGS sequence"/>
</dbReference>
<keyword evidence="3" id="KW-0804">Transcription</keyword>
<protein>
    <submittedName>
        <fullName evidence="5">Helix-turn-helix transcriptional regulator</fullName>
    </submittedName>
</protein>
<dbReference type="InterPro" id="IPR036390">
    <property type="entry name" value="WH_DNA-bd_sf"/>
</dbReference>